<dbReference type="Pfam" id="PF07589">
    <property type="entry name" value="PEP-CTERM"/>
    <property type="match status" value="1"/>
</dbReference>
<evidence type="ECO:0000256" key="1">
    <source>
        <dbReference type="ARBA" id="ARBA00022729"/>
    </source>
</evidence>
<feature type="chain" id="PRO_5022834441" description="LamG-like jellyroll fold domain-containing protein" evidence="3">
    <location>
        <begin position="26"/>
        <end position="273"/>
    </location>
</feature>
<keyword evidence="1 3" id="KW-0732">Signal</keyword>
<evidence type="ECO:0000256" key="2">
    <source>
        <dbReference type="ARBA" id="ARBA00023157"/>
    </source>
</evidence>
<dbReference type="Gene3D" id="2.60.120.200">
    <property type="match status" value="1"/>
</dbReference>
<comment type="caution">
    <text evidence="5">The sequence shown here is derived from an EMBL/GenBank/DDBJ whole genome shotgun (WGS) entry which is preliminary data.</text>
</comment>
<dbReference type="Pfam" id="PF13385">
    <property type="entry name" value="Laminin_G_3"/>
    <property type="match status" value="1"/>
</dbReference>
<feature type="signal peptide" evidence="3">
    <location>
        <begin position="1"/>
        <end position="25"/>
    </location>
</feature>
<organism evidence="5 6">
    <name type="scientific">Microcystis aeruginosa NIES-2519</name>
    <dbReference type="NCBI Taxonomy" id="2303981"/>
    <lineage>
        <taxon>Bacteria</taxon>
        <taxon>Bacillati</taxon>
        <taxon>Cyanobacteriota</taxon>
        <taxon>Cyanophyceae</taxon>
        <taxon>Oscillatoriophycideae</taxon>
        <taxon>Chroococcales</taxon>
        <taxon>Microcystaceae</taxon>
        <taxon>Microcystis</taxon>
    </lineage>
</organism>
<evidence type="ECO:0000313" key="6">
    <source>
        <dbReference type="Proteomes" id="UP000323569"/>
    </source>
</evidence>
<reference evidence="5 6" key="1">
    <citation type="submission" date="2018-09" db="EMBL/GenBank/DDBJ databases">
        <title>Evolutionary history of phycoerythrin pigmentation in the water bloom-forming cyanobacterium Microcystis aeruginosa.</title>
        <authorList>
            <person name="Tanabe Y."/>
            <person name="Tanabe Y."/>
            <person name="Yamaguchi H."/>
        </authorList>
    </citation>
    <scope>NUCLEOTIDE SEQUENCE [LARGE SCALE GENOMIC DNA]</scope>
    <source>
        <strain evidence="5 6">NIES-2519</strain>
    </source>
</reference>
<dbReference type="SMART" id="SM00560">
    <property type="entry name" value="LamGL"/>
    <property type="match status" value="1"/>
</dbReference>
<sequence length="273" mass="28099">MNFNKIILVTGAIAVSTFVIAPVQAATILSHWTFDETGGTIAADSVGGQNGILQGNATLVGGGISGNAISLSQATNDLVNMGNIYGFTNSNFSISAWINSTVLNDNFVVARHTAGIVSGYMVFVNGINPGERQLTKAGFYAPFPNRHVLHGNTTVTDGDWHQIAVVYEQGGNSLLYVDGILDAITASDPIGATSAPFLVGGVAVGSQPTGLYTGLIDDVQVYSGALSASDIQFLYHNPGVAIGESSSIPEPSSILGILSLGVLGIGAALKRKS</sequence>
<dbReference type="EMBL" id="BHVO01000051">
    <property type="protein sequence ID" value="GCA71314.1"/>
    <property type="molecule type" value="Genomic_DNA"/>
</dbReference>
<evidence type="ECO:0000259" key="4">
    <source>
        <dbReference type="SMART" id="SM00560"/>
    </source>
</evidence>
<dbReference type="RefSeq" id="WP_106910010.1">
    <property type="nucleotide sequence ID" value="NZ_BHVO01000051.1"/>
</dbReference>
<dbReference type="InterPro" id="IPR006558">
    <property type="entry name" value="LamG-like"/>
</dbReference>
<dbReference type="NCBIfam" id="TIGR02595">
    <property type="entry name" value="PEP_CTERM"/>
    <property type="match status" value="1"/>
</dbReference>
<name>A0A5A5R4N5_MICAE</name>
<evidence type="ECO:0000256" key="3">
    <source>
        <dbReference type="SAM" id="SignalP"/>
    </source>
</evidence>
<accession>A0A5A5R4N5</accession>
<protein>
    <recommendedName>
        <fullName evidence="4">LamG-like jellyroll fold domain-containing protein</fullName>
    </recommendedName>
</protein>
<dbReference type="InterPro" id="IPR013424">
    <property type="entry name" value="Ice-binding_C"/>
</dbReference>
<gene>
    <name evidence="5" type="ORF">MiYa_02853</name>
</gene>
<feature type="domain" description="LamG-like jellyroll fold" evidence="4">
    <location>
        <begin position="90"/>
        <end position="229"/>
    </location>
</feature>
<keyword evidence="2" id="KW-1015">Disulfide bond</keyword>
<dbReference type="AlphaFoldDB" id="A0A5A5R4N5"/>
<dbReference type="SUPFAM" id="SSF49899">
    <property type="entry name" value="Concanavalin A-like lectins/glucanases"/>
    <property type="match status" value="1"/>
</dbReference>
<dbReference type="InterPro" id="IPR013320">
    <property type="entry name" value="ConA-like_dom_sf"/>
</dbReference>
<dbReference type="Proteomes" id="UP000323569">
    <property type="component" value="Unassembled WGS sequence"/>
</dbReference>
<evidence type="ECO:0000313" key="5">
    <source>
        <dbReference type="EMBL" id="GCA71314.1"/>
    </source>
</evidence>
<proteinExistence type="predicted"/>